<name>A0ABQ6TFI6_9SPHN</name>
<gene>
    <name evidence="1" type="ORF">F4U96_09325</name>
</gene>
<dbReference type="Proteomes" id="UP000326364">
    <property type="component" value="Unassembled WGS sequence"/>
</dbReference>
<sequence length="61" mass="6818">MAHMPIPVSQIEAFAAKPVLRLSEREQWAFKHIIRQLDGTFLTIEAERSKASGKGRGRAGK</sequence>
<evidence type="ECO:0000313" key="1">
    <source>
        <dbReference type="EMBL" id="KAA9018302.1"/>
    </source>
</evidence>
<proteinExistence type="predicted"/>
<protein>
    <submittedName>
        <fullName evidence="1">Uncharacterized protein</fullName>
    </submittedName>
</protein>
<organism evidence="1 2">
    <name type="scientific">Sphingobium limneticum</name>
    <dbReference type="NCBI Taxonomy" id="1007511"/>
    <lineage>
        <taxon>Bacteria</taxon>
        <taxon>Pseudomonadati</taxon>
        <taxon>Pseudomonadota</taxon>
        <taxon>Alphaproteobacteria</taxon>
        <taxon>Sphingomonadales</taxon>
        <taxon>Sphingomonadaceae</taxon>
        <taxon>Sphingobium</taxon>
    </lineage>
</organism>
<keyword evidence="2" id="KW-1185">Reference proteome</keyword>
<evidence type="ECO:0000313" key="2">
    <source>
        <dbReference type="Proteomes" id="UP000326364"/>
    </source>
</evidence>
<reference evidence="1 2" key="1">
    <citation type="submission" date="2019-09" db="EMBL/GenBank/DDBJ databases">
        <authorList>
            <person name="Feng G."/>
        </authorList>
    </citation>
    <scope>NUCLEOTIDE SEQUENCE [LARGE SCALE GENOMIC DNA]</scope>
    <source>
        <strain evidence="1 2">KACC 19284</strain>
    </source>
</reference>
<accession>A0ABQ6TFI6</accession>
<comment type="caution">
    <text evidence="1">The sequence shown here is derived from an EMBL/GenBank/DDBJ whole genome shotgun (WGS) entry which is preliminary data.</text>
</comment>
<dbReference type="EMBL" id="VYQB01000005">
    <property type="protein sequence ID" value="KAA9018302.1"/>
    <property type="molecule type" value="Genomic_DNA"/>
</dbReference>